<organism evidence="1">
    <name type="scientific">mine drainage metagenome</name>
    <dbReference type="NCBI Taxonomy" id="410659"/>
    <lineage>
        <taxon>unclassified sequences</taxon>
        <taxon>metagenomes</taxon>
        <taxon>ecological metagenomes</taxon>
    </lineage>
</organism>
<evidence type="ECO:0000313" key="1">
    <source>
        <dbReference type="EMBL" id="OIQ74158.1"/>
    </source>
</evidence>
<dbReference type="EMBL" id="MLJW01002604">
    <property type="protein sequence ID" value="OIQ74158.1"/>
    <property type="molecule type" value="Genomic_DNA"/>
</dbReference>
<protein>
    <submittedName>
        <fullName evidence="1">Uncharacterized protein</fullName>
    </submittedName>
</protein>
<dbReference type="AlphaFoldDB" id="A0A1J5PRD6"/>
<comment type="caution">
    <text evidence="1">The sequence shown here is derived from an EMBL/GenBank/DDBJ whole genome shotgun (WGS) entry which is preliminary data.</text>
</comment>
<name>A0A1J5PRD6_9ZZZZ</name>
<sequence length="76" mass="7689">MANTIPASGVLNAAAIPAADPARISPRACTMPPSRAAWIIADAPICTVGPSRPIEAPLASPTTVSTTLPTTVLIDR</sequence>
<reference evidence="1" key="1">
    <citation type="submission" date="2016-10" db="EMBL/GenBank/DDBJ databases">
        <title>Sequence of Gallionella enrichment culture.</title>
        <authorList>
            <person name="Poehlein A."/>
            <person name="Muehling M."/>
            <person name="Daniel R."/>
        </authorList>
    </citation>
    <scope>NUCLEOTIDE SEQUENCE</scope>
</reference>
<proteinExistence type="predicted"/>
<accession>A0A1J5PRD6</accession>
<gene>
    <name evidence="1" type="ORF">GALL_441930</name>
</gene>